<reference evidence="1" key="1">
    <citation type="submission" date="2023-08" db="EMBL/GenBank/DDBJ databases">
        <authorList>
            <person name="Chen Y."/>
            <person name="Shah S."/>
            <person name="Dougan E. K."/>
            <person name="Thang M."/>
            <person name="Chan C."/>
        </authorList>
    </citation>
    <scope>NUCLEOTIDE SEQUENCE</scope>
</reference>
<gene>
    <name evidence="1" type="ORF">EVOR1521_LOCUS3534</name>
</gene>
<dbReference type="SUPFAM" id="SSF49879">
    <property type="entry name" value="SMAD/FHA domain"/>
    <property type="match status" value="1"/>
</dbReference>
<keyword evidence="2" id="KW-1185">Reference proteome</keyword>
<organism evidence="1 2">
    <name type="scientific">Effrenium voratum</name>
    <dbReference type="NCBI Taxonomy" id="2562239"/>
    <lineage>
        <taxon>Eukaryota</taxon>
        <taxon>Sar</taxon>
        <taxon>Alveolata</taxon>
        <taxon>Dinophyceae</taxon>
        <taxon>Suessiales</taxon>
        <taxon>Symbiodiniaceae</taxon>
        <taxon>Effrenium</taxon>
    </lineage>
</organism>
<accession>A0AA36MJA3</accession>
<dbReference type="Gene3D" id="2.60.200.20">
    <property type="match status" value="1"/>
</dbReference>
<dbReference type="AlphaFoldDB" id="A0AA36MJA3"/>
<evidence type="ECO:0000313" key="2">
    <source>
        <dbReference type="Proteomes" id="UP001178507"/>
    </source>
</evidence>
<dbReference type="CDD" id="cd00060">
    <property type="entry name" value="FHA"/>
    <property type="match status" value="1"/>
</dbReference>
<sequence length="612" mass="66701">MEHLARIQKNDAAPCRRSLTMRCHAGLWATAPASLPGSTCSPAAHALPANGPRDLAQHIDISFDCFTCVAKWKVAASCWQLKNPTLWKACRTGKAKGSRSGDASLSLPTAVSHIKLAVSQSLPEPCKLYLNWSRPRNLASAALRLRWLIHFRGLCSAQTCHEPMFRWFAVASGKIQANVLDGSGILSCAAALHHRLIETPSPDTRCFVTVYKAEAGREVLSGLAGARGLSGKDTVPAAAVGKLTAQEALSLENARDVQGEEMIGYEPGDALKLQVLDYDEKDDDDNLGQALLQSADFHPDGFEGEISIGEGSLHVRVDITVPDDDEEVFDPAGHVGPHDREPAPFLLRSMDTGRTHRLVAYTRIGRSRRMLEDKIDLVLDSPGNCDVSRLHAVIKCWRGPDPNAWLARIYDEGAEGGAGMGPGGGHGGGGTTVDGEAVDPMLGTALETGSVLRFGVREMWVFERAPMHLRSQDAEIACNKAAANSQEDPTLIRSLKIPSNAVDSALQRCPDWFSIVRVVLECRLEPDEPACVDCIETQDECGRTVGRHEAYSLTAQLKYDIQRILREVKVGGTVRLRLSNDPKLLAPILEYLDKQRAEMQEIYQSRAQEALD</sequence>
<evidence type="ECO:0000313" key="1">
    <source>
        <dbReference type="EMBL" id="CAJ1373816.1"/>
    </source>
</evidence>
<dbReference type="InterPro" id="IPR008984">
    <property type="entry name" value="SMAD_FHA_dom_sf"/>
</dbReference>
<dbReference type="EMBL" id="CAUJNA010000218">
    <property type="protein sequence ID" value="CAJ1373816.1"/>
    <property type="molecule type" value="Genomic_DNA"/>
</dbReference>
<proteinExistence type="predicted"/>
<evidence type="ECO:0008006" key="3">
    <source>
        <dbReference type="Google" id="ProtNLM"/>
    </source>
</evidence>
<protein>
    <recommendedName>
        <fullName evidence="3">FHA domain-containing protein</fullName>
    </recommendedName>
</protein>
<name>A0AA36MJA3_9DINO</name>
<comment type="caution">
    <text evidence="1">The sequence shown here is derived from an EMBL/GenBank/DDBJ whole genome shotgun (WGS) entry which is preliminary data.</text>
</comment>
<dbReference type="Proteomes" id="UP001178507">
    <property type="component" value="Unassembled WGS sequence"/>
</dbReference>